<evidence type="ECO:0000313" key="3">
    <source>
        <dbReference type="Proteomes" id="UP001526147"/>
    </source>
</evidence>
<organism evidence="2 3">
    <name type="scientific">Metabacillus halosaccharovorans</name>
    <dbReference type="NCBI Taxonomy" id="930124"/>
    <lineage>
        <taxon>Bacteria</taxon>
        <taxon>Bacillati</taxon>
        <taxon>Bacillota</taxon>
        <taxon>Bacilli</taxon>
        <taxon>Bacillales</taxon>
        <taxon>Bacillaceae</taxon>
        <taxon>Metabacillus</taxon>
    </lineage>
</organism>
<dbReference type="RefSeq" id="WP_264144229.1">
    <property type="nucleotide sequence ID" value="NZ_JAOYEY010000048.1"/>
</dbReference>
<evidence type="ECO:0000259" key="1">
    <source>
        <dbReference type="Pfam" id="PF22400"/>
    </source>
</evidence>
<dbReference type="EMBL" id="JAOYEY010000048">
    <property type="protein sequence ID" value="MCV9888025.1"/>
    <property type="molecule type" value="Genomic_DNA"/>
</dbReference>
<protein>
    <recommendedName>
        <fullName evidence="1">DUF6980 domain-containing protein</fullName>
    </recommendedName>
</protein>
<sequence length="71" mass="8199">MKNHCCEDMDYHVNFKCNLHDNPFDCPDQIIIYDVSNDDYGLIIHDGGSSRIGIDYCPWCGSKLQCLKENK</sequence>
<proteinExistence type="predicted"/>
<dbReference type="Pfam" id="PF22400">
    <property type="entry name" value="DUF6980"/>
    <property type="match status" value="1"/>
</dbReference>
<comment type="caution">
    <text evidence="2">The sequence shown here is derived from an EMBL/GenBank/DDBJ whole genome shotgun (WGS) entry which is preliminary data.</text>
</comment>
<name>A0ABT3DLU1_9BACI</name>
<evidence type="ECO:0000313" key="2">
    <source>
        <dbReference type="EMBL" id="MCV9888025.1"/>
    </source>
</evidence>
<accession>A0ABT3DLU1</accession>
<dbReference type="InterPro" id="IPR053918">
    <property type="entry name" value="DUF6980"/>
</dbReference>
<reference evidence="2 3" key="1">
    <citation type="submission" date="2022-10" db="EMBL/GenBank/DDBJ databases">
        <title>Draft genome assembly of moderately radiation resistant bacterium Metabacillus halosaccharovorans.</title>
        <authorList>
            <person name="Pal S."/>
            <person name="Gopinathan A."/>
        </authorList>
    </citation>
    <scope>NUCLEOTIDE SEQUENCE [LARGE SCALE GENOMIC DNA]</scope>
    <source>
        <strain evidence="2 3">VITHBRA001</strain>
    </source>
</reference>
<keyword evidence="3" id="KW-1185">Reference proteome</keyword>
<dbReference type="Proteomes" id="UP001526147">
    <property type="component" value="Unassembled WGS sequence"/>
</dbReference>
<gene>
    <name evidence="2" type="ORF">OIH86_20465</name>
</gene>
<feature type="domain" description="DUF6980" evidence="1">
    <location>
        <begin position="3"/>
        <end position="68"/>
    </location>
</feature>